<gene>
    <name evidence="10" type="ORF">HS088_TW16G00521</name>
</gene>
<protein>
    <submittedName>
        <fullName evidence="10">Uncharacterized protein</fullName>
    </submittedName>
</protein>
<evidence type="ECO:0000256" key="3">
    <source>
        <dbReference type="ARBA" id="ARBA00023015"/>
    </source>
</evidence>
<dbReference type="InterPro" id="IPR005333">
    <property type="entry name" value="Transcription_factor_TCP"/>
</dbReference>
<keyword evidence="6" id="KW-0539">Nucleus</keyword>
<dbReference type="InParanoid" id="A0A7J7CJ65"/>
<evidence type="ECO:0000256" key="4">
    <source>
        <dbReference type="ARBA" id="ARBA00023125"/>
    </source>
</evidence>
<accession>A0A7J7CJ65</accession>
<dbReference type="OrthoDB" id="1896834at2759"/>
<dbReference type="PROSITE" id="PS51369">
    <property type="entry name" value="TCP"/>
    <property type="match status" value="1"/>
</dbReference>
<dbReference type="GO" id="GO:0043565">
    <property type="term" value="F:sequence-specific DNA binding"/>
    <property type="evidence" value="ECO:0007669"/>
    <property type="project" value="TreeGrafter"/>
</dbReference>
<keyword evidence="4" id="KW-0238">DNA-binding</keyword>
<name>A0A7J7CJ65_TRIWF</name>
<reference evidence="10 11" key="1">
    <citation type="journal article" date="2020" name="Nat. Commun.">
        <title>Genome of Tripterygium wilfordii and identification of cytochrome P450 involved in triptolide biosynthesis.</title>
        <authorList>
            <person name="Tu L."/>
            <person name="Su P."/>
            <person name="Zhang Z."/>
            <person name="Gao L."/>
            <person name="Wang J."/>
            <person name="Hu T."/>
            <person name="Zhou J."/>
            <person name="Zhang Y."/>
            <person name="Zhao Y."/>
            <person name="Liu Y."/>
            <person name="Song Y."/>
            <person name="Tong Y."/>
            <person name="Lu Y."/>
            <person name="Yang J."/>
            <person name="Xu C."/>
            <person name="Jia M."/>
            <person name="Peters R.J."/>
            <person name="Huang L."/>
            <person name="Gao W."/>
        </authorList>
    </citation>
    <scope>NUCLEOTIDE SEQUENCE [LARGE SCALE GENOMIC DNA]</scope>
    <source>
        <strain evidence="11">cv. XIE 37</strain>
        <tissue evidence="10">Leaf</tissue>
    </source>
</reference>
<evidence type="ECO:0000256" key="1">
    <source>
        <dbReference type="ARBA" id="ARBA00004123"/>
    </source>
</evidence>
<sequence>MSFSSDLLGFPNHCNQDPQMLPSSTYNGNGLISYSDNPPISHTPFYNYTNNPDSSKHLDEQHPPNFLHLPSPFLHYGLEVLEEDHHDVFDFYNPQQSMKGTDDYSVSDFRGDEHTTIEKSKKGTKMKQVSSTTAAAAAAGGGGKKSGKKDRHSKINTAQGLRDRRMRLSLKVAREFFDLQDKLGYDKASKTVDWLLTQAKVEINNINFMSCSLSNAAEKSASSATYSECEVVSQIDNTEPKESSICVKNKERKVRQQSQKNAIFRGGPLAKESREKARARARERTRMKLCDHPHHHHQEATPSTNYDQLSQLSSWSLFEAADSSSGHHNHPSMEVEKPCFHDHQVVTTTTTTTHEDMVDNNSSVIIMDKFWNTTTGPPNFGYLPNTSTITTGILPQQNQSTDFQFFSKPWESYNNLNLY</sequence>
<evidence type="ECO:0000259" key="8">
    <source>
        <dbReference type="PROSITE" id="PS51369"/>
    </source>
</evidence>
<feature type="region of interest" description="Disordered" evidence="7">
    <location>
        <begin position="115"/>
        <end position="160"/>
    </location>
</feature>
<proteinExistence type="predicted"/>
<keyword evidence="11" id="KW-1185">Reference proteome</keyword>
<dbReference type="InterPro" id="IPR017887">
    <property type="entry name" value="TF_TCP_subgr"/>
</dbReference>
<comment type="caution">
    <text evidence="10">The sequence shown here is derived from an EMBL/GenBank/DDBJ whole genome shotgun (WGS) entry which is preliminary data.</text>
</comment>
<dbReference type="PANTHER" id="PTHR31072">
    <property type="entry name" value="TRANSCRIPTION FACTOR TCP4-RELATED"/>
    <property type="match status" value="1"/>
</dbReference>
<evidence type="ECO:0000256" key="7">
    <source>
        <dbReference type="SAM" id="MobiDB-lite"/>
    </source>
</evidence>
<evidence type="ECO:0000313" key="10">
    <source>
        <dbReference type="EMBL" id="KAF5734079.1"/>
    </source>
</evidence>
<keyword evidence="3" id="KW-0805">Transcription regulation</keyword>
<keyword evidence="2" id="KW-0217">Developmental protein</keyword>
<dbReference type="EMBL" id="JAAARO010000016">
    <property type="protein sequence ID" value="KAF5734079.1"/>
    <property type="molecule type" value="Genomic_DNA"/>
</dbReference>
<feature type="compositionally biased region" description="Basic residues" evidence="7">
    <location>
        <begin position="145"/>
        <end position="154"/>
    </location>
</feature>
<comment type="subcellular location">
    <subcellularLocation>
        <location evidence="1">Nucleus</location>
    </subcellularLocation>
</comment>
<dbReference type="InterPro" id="IPR017888">
    <property type="entry name" value="CYC/TB1_R_domain"/>
</dbReference>
<dbReference type="GO" id="GO:0003700">
    <property type="term" value="F:DNA-binding transcription factor activity"/>
    <property type="evidence" value="ECO:0007669"/>
    <property type="project" value="InterPro"/>
</dbReference>
<dbReference type="AlphaFoldDB" id="A0A7J7CJ65"/>
<feature type="domain" description="R" evidence="9">
    <location>
        <begin position="271"/>
        <end position="288"/>
    </location>
</feature>
<dbReference type="PANTHER" id="PTHR31072:SF226">
    <property type="entry name" value="TRANSCRIPTION FACTOR TCP18"/>
    <property type="match status" value="1"/>
</dbReference>
<evidence type="ECO:0000259" key="9">
    <source>
        <dbReference type="PROSITE" id="PS51370"/>
    </source>
</evidence>
<dbReference type="PROSITE" id="PS51370">
    <property type="entry name" value="R"/>
    <property type="match status" value="1"/>
</dbReference>
<keyword evidence="5" id="KW-0804">Transcription</keyword>
<evidence type="ECO:0000256" key="6">
    <source>
        <dbReference type="ARBA" id="ARBA00023242"/>
    </source>
</evidence>
<dbReference type="Pfam" id="PF03634">
    <property type="entry name" value="TCP"/>
    <property type="match status" value="1"/>
</dbReference>
<feature type="domain" description="TCP" evidence="8">
    <location>
        <begin position="148"/>
        <end position="206"/>
    </location>
</feature>
<evidence type="ECO:0000313" key="11">
    <source>
        <dbReference type="Proteomes" id="UP000593562"/>
    </source>
</evidence>
<evidence type="ECO:0000256" key="5">
    <source>
        <dbReference type="ARBA" id="ARBA00023163"/>
    </source>
</evidence>
<dbReference type="Proteomes" id="UP000593562">
    <property type="component" value="Unassembled WGS sequence"/>
</dbReference>
<dbReference type="GO" id="GO:2000032">
    <property type="term" value="P:regulation of secondary shoot formation"/>
    <property type="evidence" value="ECO:0007669"/>
    <property type="project" value="TreeGrafter"/>
</dbReference>
<dbReference type="GO" id="GO:0005634">
    <property type="term" value="C:nucleus"/>
    <property type="evidence" value="ECO:0007669"/>
    <property type="project" value="UniProtKB-SubCell"/>
</dbReference>
<organism evidence="10 11">
    <name type="scientific">Tripterygium wilfordii</name>
    <name type="common">Thunder God vine</name>
    <dbReference type="NCBI Taxonomy" id="458696"/>
    <lineage>
        <taxon>Eukaryota</taxon>
        <taxon>Viridiplantae</taxon>
        <taxon>Streptophyta</taxon>
        <taxon>Embryophyta</taxon>
        <taxon>Tracheophyta</taxon>
        <taxon>Spermatophyta</taxon>
        <taxon>Magnoliopsida</taxon>
        <taxon>eudicotyledons</taxon>
        <taxon>Gunneridae</taxon>
        <taxon>Pentapetalae</taxon>
        <taxon>rosids</taxon>
        <taxon>fabids</taxon>
        <taxon>Celastrales</taxon>
        <taxon>Celastraceae</taxon>
        <taxon>Tripterygium</taxon>
    </lineage>
</organism>
<evidence type="ECO:0000256" key="2">
    <source>
        <dbReference type="ARBA" id="ARBA00022473"/>
    </source>
</evidence>